<evidence type="ECO:0000313" key="1">
    <source>
        <dbReference type="EMBL" id="KAJ9658333.1"/>
    </source>
</evidence>
<proteinExistence type="predicted"/>
<sequence>MSKAVASTKTVLYALGSNGQGQLGLSHKDDVSRPEKCVFRSLASAAHSSSDDGATTVDYVPLGQGETIEKLVAGGNHTLVLTTSGRVFAAGQSRAVDFCRGDEPRDGSLGFKEIPLAKFLGTQGHVVHGQEVVVTDVATTWEASFFVVNGQKIYVNGVGDKGELGRGERVREFLETEPPVCQIFDIRDVEGPTARIVKVSACMNHVVVLTTEDNLYGWGASRKGQLGSALQTEKVIWRPKRIVLEGFEGAVSHVVTGREFTFLVGRRWETRMVLGAAPRGGFEFPMNLREVFTNSEETNTNLSLYEDMSGIEIHALWGGVVVKLLDGQIHGFGRNEHGQLVDTDRIGMFEKLAAGSEHSVALLTDGTVRAWGWGEHGNCGEGGVRRGDRSEDSGLLFRPTNGEIIDGIGAGCATTFFWVRETG</sequence>
<gene>
    <name evidence="1" type="primary">ATS1</name>
    <name evidence="1" type="ORF">H2198_003763</name>
</gene>
<comment type="caution">
    <text evidence="1">The sequence shown here is derived from an EMBL/GenBank/DDBJ whole genome shotgun (WGS) entry which is preliminary data.</text>
</comment>
<dbReference type="EMBL" id="JAPDRQ010000052">
    <property type="protein sequence ID" value="KAJ9658333.1"/>
    <property type="molecule type" value="Genomic_DNA"/>
</dbReference>
<name>A0ACC3AAJ0_9EURO</name>
<organism evidence="1 2">
    <name type="scientific">Neophaeococcomyces mojaviensis</name>
    <dbReference type="NCBI Taxonomy" id="3383035"/>
    <lineage>
        <taxon>Eukaryota</taxon>
        <taxon>Fungi</taxon>
        <taxon>Dikarya</taxon>
        <taxon>Ascomycota</taxon>
        <taxon>Pezizomycotina</taxon>
        <taxon>Eurotiomycetes</taxon>
        <taxon>Chaetothyriomycetidae</taxon>
        <taxon>Chaetothyriales</taxon>
        <taxon>Chaetothyriales incertae sedis</taxon>
        <taxon>Neophaeococcomyces</taxon>
    </lineage>
</organism>
<keyword evidence="2" id="KW-1185">Reference proteome</keyword>
<protein>
    <submittedName>
        <fullName evidence="1">Alpha tubulin suppressor</fullName>
    </submittedName>
</protein>
<evidence type="ECO:0000313" key="2">
    <source>
        <dbReference type="Proteomes" id="UP001172386"/>
    </source>
</evidence>
<dbReference type="Proteomes" id="UP001172386">
    <property type="component" value="Unassembled WGS sequence"/>
</dbReference>
<accession>A0ACC3AAJ0</accession>
<reference evidence="1" key="1">
    <citation type="submission" date="2022-10" db="EMBL/GenBank/DDBJ databases">
        <title>Culturing micro-colonial fungi from biological soil crusts in the Mojave desert and describing Neophaeococcomyces mojavensis, and introducing the new genera and species Taxawa tesnikishii.</title>
        <authorList>
            <person name="Kurbessoian T."/>
            <person name="Stajich J.E."/>
        </authorList>
    </citation>
    <scope>NUCLEOTIDE SEQUENCE</scope>
    <source>
        <strain evidence="1">JES_112</strain>
    </source>
</reference>